<keyword evidence="4" id="KW-1185">Reference proteome</keyword>
<dbReference type="EMBL" id="JBIGIC010000002">
    <property type="protein sequence ID" value="MFG6486063.1"/>
    <property type="molecule type" value="Genomic_DNA"/>
</dbReference>
<feature type="chain" id="PRO_5047384976" evidence="1">
    <location>
        <begin position="20"/>
        <end position="236"/>
    </location>
</feature>
<name>A0ABW7H8R6_9BURK</name>
<feature type="signal peptide" evidence="1">
    <location>
        <begin position="1"/>
        <end position="19"/>
    </location>
</feature>
<evidence type="ECO:0000313" key="3">
    <source>
        <dbReference type="EMBL" id="MFG6486063.1"/>
    </source>
</evidence>
<feature type="domain" description="Phosphodiester glycosidase" evidence="2">
    <location>
        <begin position="64"/>
        <end position="210"/>
    </location>
</feature>
<keyword evidence="3" id="KW-0326">Glycosidase</keyword>
<keyword evidence="3" id="KW-0378">Hydrolase</keyword>
<gene>
    <name evidence="3" type="ORF">ACG04R_05220</name>
</gene>
<dbReference type="RefSeq" id="WP_394406952.1">
    <property type="nucleotide sequence ID" value="NZ_JBIGIC010000002.1"/>
</dbReference>
<organism evidence="3 4">
    <name type="scientific">Pelomonas candidula</name>
    <dbReference type="NCBI Taxonomy" id="3299025"/>
    <lineage>
        <taxon>Bacteria</taxon>
        <taxon>Pseudomonadati</taxon>
        <taxon>Pseudomonadota</taxon>
        <taxon>Betaproteobacteria</taxon>
        <taxon>Burkholderiales</taxon>
        <taxon>Sphaerotilaceae</taxon>
        <taxon>Roseateles</taxon>
    </lineage>
</organism>
<evidence type="ECO:0000313" key="4">
    <source>
        <dbReference type="Proteomes" id="UP001606134"/>
    </source>
</evidence>
<dbReference type="Proteomes" id="UP001606134">
    <property type="component" value="Unassembled WGS sequence"/>
</dbReference>
<comment type="caution">
    <text evidence="3">The sequence shown here is derived from an EMBL/GenBank/DDBJ whole genome shotgun (WGS) entry which is preliminary data.</text>
</comment>
<evidence type="ECO:0000259" key="2">
    <source>
        <dbReference type="Pfam" id="PF09992"/>
    </source>
</evidence>
<dbReference type="Pfam" id="PF09992">
    <property type="entry name" value="NAGPA"/>
    <property type="match status" value="1"/>
</dbReference>
<dbReference type="GO" id="GO:0016798">
    <property type="term" value="F:hydrolase activity, acting on glycosyl bonds"/>
    <property type="evidence" value="ECO:0007669"/>
    <property type="project" value="UniProtKB-KW"/>
</dbReference>
<keyword evidence="1" id="KW-0732">Signal</keyword>
<dbReference type="InterPro" id="IPR018711">
    <property type="entry name" value="NAGPA"/>
</dbReference>
<protein>
    <submittedName>
        <fullName evidence="3">Phosphodiester glycosidase family protein</fullName>
    </submittedName>
</protein>
<sequence length="236" mass="25642">MKRRLFALALAFAGFAAKAQGNGLFTVVRVDVARLELFWQDDKGQPLRRLDRLAAWQKAQGKTLTFGMNAGMYHADAAPVGLLVIDGRELSPLNLADGQGNFFLKPNGVFFIDATGAHVADAADYAAAAHDGVRLATQSGPLLLKHGQIHPAFRPSSASRYIRNGVCAQGGQVVFVISERPVTFHEFASFFLDELHCQDALYLDGAVSSLWSPRLGRNDHLHELGPLFGVTESGQR</sequence>
<proteinExistence type="predicted"/>
<accession>A0ABW7H8R6</accession>
<reference evidence="3 4" key="1">
    <citation type="submission" date="2024-08" db="EMBL/GenBank/DDBJ databases">
        <authorList>
            <person name="Lu H."/>
        </authorList>
    </citation>
    <scope>NUCLEOTIDE SEQUENCE [LARGE SCALE GENOMIC DNA]</scope>
    <source>
        <strain evidence="3 4">BYS78W</strain>
    </source>
</reference>
<evidence type="ECO:0000256" key="1">
    <source>
        <dbReference type="SAM" id="SignalP"/>
    </source>
</evidence>